<dbReference type="STRING" id="436017.A4RTK0"/>
<dbReference type="GeneID" id="5000291"/>
<dbReference type="GO" id="GO:0009575">
    <property type="term" value="C:chromoplast stroma"/>
    <property type="evidence" value="ECO:0007669"/>
    <property type="project" value="EnsemblPlants"/>
</dbReference>
<organism evidence="1 2">
    <name type="scientific">Ostreococcus lucimarinus (strain CCE9901)</name>
    <dbReference type="NCBI Taxonomy" id="436017"/>
    <lineage>
        <taxon>Eukaryota</taxon>
        <taxon>Viridiplantae</taxon>
        <taxon>Chlorophyta</taxon>
        <taxon>Mamiellophyceae</taxon>
        <taxon>Mamiellales</taxon>
        <taxon>Bathycoccaceae</taxon>
        <taxon>Ostreococcus</taxon>
    </lineage>
</organism>
<evidence type="ECO:0000313" key="2">
    <source>
        <dbReference type="Proteomes" id="UP000001568"/>
    </source>
</evidence>
<dbReference type="EMBL" id="CP000582">
    <property type="protein sequence ID" value="ABO94595.1"/>
    <property type="molecule type" value="Genomic_DNA"/>
</dbReference>
<protein>
    <recommendedName>
        <fullName evidence="3">Tetratricopeptide repeat protein</fullName>
    </recommendedName>
</protein>
<dbReference type="GO" id="GO:0009611">
    <property type="term" value="P:response to wounding"/>
    <property type="evidence" value="ECO:0007669"/>
    <property type="project" value="EnsemblPlants"/>
</dbReference>
<dbReference type="GO" id="GO:0010207">
    <property type="term" value="P:photosystem II assembly"/>
    <property type="evidence" value="ECO:0007669"/>
    <property type="project" value="EnsemblPlants"/>
</dbReference>
<dbReference type="RefSeq" id="XP_001416302.1">
    <property type="nucleotide sequence ID" value="XM_001416265.1"/>
</dbReference>
<dbReference type="HOGENOM" id="CLU_053421_0_0_1"/>
<sequence>MKRAFPFHTATLPKPIELKFNRGNDGGAYVVFVPTDPIYDRFQVGDKIEAVSASFGDEIWGAESYGQVMYAIKNRNGDIYLKMTDMDGDLSALQQTEKSSAFKSERAGGNYGAGTKEQQMNNYSKKRELENQRLDMFDEAIELYNGKDFDNALIVFEEVAALEPKNYMGDDFSKTTEIYKVAQYNIACCFSKLGKADESLLALKRCMSAGWIDYRKIRTDPSLEFVQKQPEFTELMDKFDEPLINTNAIKAFKSLFGQK</sequence>
<reference evidence="1 2" key="1">
    <citation type="journal article" date="2007" name="Proc. Natl. Acad. Sci. U.S.A.">
        <title>The tiny eukaryote Ostreococcus provides genomic insights into the paradox of plankton speciation.</title>
        <authorList>
            <person name="Palenik B."/>
            <person name="Grimwood J."/>
            <person name="Aerts A."/>
            <person name="Rouze P."/>
            <person name="Salamov A."/>
            <person name="Putnam N."/>
            <person name="Dupont C."/>
            <person name="Jorgensen R."/>
            <person name="Derelle E."/>
            <person name="Rombauts S."/>
            <person name="Zhou K."/>
            <person name="Otillar R."/>
            <person name="Merchant S.S."/>
            <person name="Podell S."/>
            <person name="Gaasterland T."/>
            <person name="Napoli C."/>
            <person name="Gendler K."/>
            <person name="Manuell A."/>
            <person name="Tai V."/>
            <person name="Vallon O."/>
            <person name="Piganeau G."/>
            <person name="Jancek S."/>
            <person name="Heijde M."/>
            <person name="Jabbari K."/>
            <person name="Bowler C."/>
            <person name="Lohr M."/>
            <person name="Robbens S."/>
            <person name="Werner G."/>
            <person name="Dubchak I."/>
            <person name="Pazour G.J."/>
            <person name="Ren Q."/>
            <person name="Paulsen I."/>
            <person name="Delwiche C."/>
            <person name="Schmutz J."/>
            <person name="Rokhsar D."/>
            <person name="Van de Peer Y."/>
            <person name="Moreau H."/>
            <person name="Grigoriev I.V."/>
        </authorList>
    </citation>
    <scope>NUCLEOTIDE SEQUENCE [LARGE SCALE GENOMIC DNA]</scope>
    <source>
        <strain evidence="1 2">CCE9901</strain>
    </source>
</reference>
<evidence type="ECO:0000313" key="1">
    <source>
        <dbReference type="EMBL" id="ABO94595.1"/>
    </source>
</evidence>
<gene>
    <name evidence="1" type="ORF">OSTLU_35995</name>
</gene>
<accession>A4RTK0</accession>
<dbReference type="PANTHER" id="PTHR47661:SF3">
    <property type="entry name" value="PROTEIN CONTAINING PDZ DOMAIN, A K-BOX DOMAIN, AND A TPR REGION"/>
    <property type="match status" value="1"/>
</dbReference>
<dbReference type="SUPFAM" id="SSF48452">
    <property type="entry name" value="TPR-like"/>
    <property type="match status" value="1"/>
</dbReference>
<dbReference type="Gramene" id="ABO94595">
    <property type="protein sequence ID" value="ABO94595"/>
    <property type="gene ID" value="OSTLU_35995"/>
</dbReference>
<dbReference type="AlphaFoldDB" id="A4RTK0"/>
<dbReference type="GO" id="GO:0009570">
    <property type="term" value="C:chloroplast stroma"/>
    <property type="evidence" value="ECO:0007669"/>
    <property type="project" value="EnsemblPlants"/>
</dbReference>
<dbReference type="eggNOG" id="ENOG502QQQU">
    <property type="taxonomic scope" value="Eukaryota"/>
</dbReference>
<proteinExistence type="predicted"/>
<dbReference type="GO" id="GO:0009644">
    <property type="term" value="P:response to high light intensity"/>
    <property type="evidence" value="ECO:0007669"/>
    <property type="project" value="EnsemblPlants"/>
</dbReference>
<name>A4RTK0_OSTLU</name>
<evidence type="ECO:0008006" key="3">
    <source>
        <dbReference type="Google" id="ProtNLM"/>
    </source>
</evidence>
<keyword evidence="2" id="KW-1185">Reference proteome</keyword>
<dbReference type="NCBIfam" id="NF047558">
    <property type="entry name" value="TPR_END_plus"/>
    <property type="match status" value="1"/>
</dbReference>
<dbReference type="GO" id="GO:0031969">
    <property type="term" value="C:chloroplast membrane"/>
    <property type="evidence" value="ECO:0007669"/>
    <property type="project" value="EnsemblPlants"/>
</dbReference>
<dbReference type="Proteomes" id="UP000001568">
    <property type="component" value="Chromosome 2"/>
</dbReference>
<dbReference type="Gene3D" id="1.25.40.10">
    <property type="entry name" value="Tetratricopeptide repeat domain"/>
    <property type="match status" value="1"/>
</dbReference>
<dbReference type="GO" id="GO:0098572">
    <property type="term" value="C:stromal side of plastid thylakoid membrane"/>
    <property type="evidence" value="ECO:0007669"/>
    <property type="project" value="EnsemblPlants"/>
</dbReference>
<dbReference type="GO" id="GO:0010206">
    <property type="term" value="P:photosystem II repair"/>
    <property type="evidence" value="ECO:0007669"/>
    <property type="project" value="EnsemblPlants"/>
</dbReference>
<dbReference type="KEGG" id="olu:OSTLU_35995"/>
<dbReference type="OrthoDB" id="439127at2759"/>
<dbReference type="PANTHER" id="PTHR47661">
    <property type="entry name" value="PHOSPHOGLUCAN PHOSPHATASE LSF1, CHLOROPLASTIC"/>
    <property type="match status" value="1"/>
</dbReference>
<dbReference type="OMA" id="NIACCFS"/>
<dbReference type="InterPro" id="IPR011990">
    <property type="entry name" value="TPR-like_helical_dom_sf"/>
</dbReference>